<feature type="domain" description="MotA/TolQ/ExbB proton channel" evidence="9">
    <location>
        <begin position="106"/>
        <end position="220"/>
    </location>
</feature>
<evidence type="ECO:0000256" key="3">
    <source>
        <dbReference type="ARBA" id="ARBA00022448"/>
    </source>
</evidence>
<feature type="transmembrane region" description="Helical" evidence="8">
    <location>
        <begin position="7"/>
        <end position="26"/>
    </location>
</feature>
<gene>
    <name evidence="10" type="ORF">AFL42_05045</name>
</gene>
<keyword evidence="5 8" id="KW-0812">Transmembrane</keyword>
<feature type="transmembrane region" description="Helical" evidence="8">
    <location>
        <begin position="186"/>
        <end position="205"/>
    </location>
</feature>
<dbReference type="PROSITE" id="PS01307">
    <property type="entry name" value="MOTA"/>
    <property type="match status" value="1"/>
</dbReference>
<evidence type="ECO:0000256" key="1">
    <source>
        <dbReference type="ARBA" id="ARBA00004651"/>
    </source>
</evidence>
<dbReference type="NCBIfam" id="NF005383">
    <property type="entry name" value="PRK06926.1"/>
    <property type="match status" value="1"/>
</dbReference>
<dbReference type="RefSeq" id="WP_047186779.1">
    <property type="nucleotide sequence ID" value="NZ_JAHHXM010000045.1"/>
</dbReference>
<dbReference type="InterPro" id="IPR000540">
    <property type="entry name" value="Flag_MotA_CS"/>
</dbReference>
<dbReference type="Pfam" id="PF01618">
    <property type="entry name" value="MotA_ExbB"/>
    <property type="match status" value="1"/>
</dbReference>
<evidence type="ECO:0000256" key="4">
    <source>
        <dbReference type="ARBA" id="ARBA00022475"/>
    </source>
</evidence>
<dbReference type="InterPro" id="IPR047055">
    <property type="entry name" value="MotA-like"/>
</dbReference>
<dbReference type="InterPro" id="IPR002898">
    <property type="entry name" value="MotA_ExbB_proton_chnl"/>
</dbReference>
<feature type="transmembrane region" description="Helical" evidence="8">
    <location>
        <begin position="32"/>
        <end position="56"/>
    </location>
</feature>
<comment type="caution">
    <text evidence="10">The sequence shown here is derived from an EMBL/GenBank/DDBJ whole genome shotgun (WGS) entry which is preliminary data.</text>
</comment>
<evidence type="ECO:0000256" key="5">
    <source>
        <dbReference type="ARBA" id="ARBA00022692"/>
    </source>
</evidence>
<keyword evidence="10" id="KW-0969">Cilium</keyword>
<evidence type="ECO:0000313" key="10">
    <source>
        <dbReference type="EMBL" id="KPH76778.1"/>
    </source>
</evidence>
<keyword evidence="11" id="KW-1185">Reference proteome</keyword>
<accession>A0ABR5MLC1</accession>
<comment type="subcellular location">
    <subcellularLocation>
        <location evidence="1">Cell membrane</location>
        <topology evidence="1">Multi-pass membrane protein</topology>
    </subcellularLocation>
</comment>
<keyword evidence="3" id="KW-0813">Transport</keyword>
<evidence type="ECO:0000256" key="6">
    <source>
        <dbReference type="ARBA" id="ARBA00022989"/>
    </source>
</evidence>
<keyword evidence="6 8" id="KW-1133">Transmembrane helix</keyword>
<dbReference type="PANTHER" id="PTHR30433:SF2">
    <property type="entry name" value="MOTILITY PROTEIN A"/>
    <property type="match status" value="1"/>
</dbReference>
<dbReference type="Proteomes" id="UP000037854">
    <property type="component" value="Unassembled WGS sequence"/>
</dbReference>
<comment type="similarity">
    <text evidence="2">Belongs to the MotA family.</text>
</comment>
<name>A0ABR5MLC1_9BACI</name>
<feature type="transmembrane region" description="Helical" evidence="8">
    <location>
        <begin position="154"/>
        <end position="174"/>
    </location>
</feature>
<reference evidence="10 11" key="1">
    <citation type="submission" date="2015-07" db="EMBL/GenBank/DDBJ databases">
        <title>High-quality draft genome sequence of Oceanobacillus caeni HM6, a bacillus isolated from a human feces.</title>
        <authorList>
            <person name="Kumar J."/>
            <person name="Verma M.K."/>
            <person name="Pandey R."/>
            <person name="Bhambi M."/>
            <person name="Chauhan N."/>
        </authorList>
    </citation>
    <scope>NUCLEOTIDE SEQUENCE [LARGE SCALE GENOMIC DNA]</scope>
    <source>
        <strain evidence="10 11">HM6</strain>
    </source>
</reference>
<evidence type="ECO:0000256" key="7">
    <source>
        <dbReference type="ARBA" id="ARBA00023136"/>
    </source>
</evidence>
<dbReference type="EMBL" id="LGTK01000011">
    <property type="protein sequence ID" value="KPH76778.1"/>
    <property type="molecule type" value="Genomic_DNA"/>
</dbReference>
<evidence type="ECO:0000313" key="11">
    <source>
        <dbReference type="Proteomes" id="UP000037854"/>
    </source>
</evidence>
<proteinExistence type="inferred from homology"/>
<protein>
    <submittedName>
        <fullName evidence="10">Flagellar motor protein MotP</fullName>
    </submittedName>
</protein>
<keyword evidence="10" id="KW-0282">Flagellum</keyword>
<evidence type="ECO:0000259" key="9">
    <source>
        <dbReference type="Pfam" id="PF01618"/>
    </source>
</evidence>
<keyword evidence="7 8" id="KW-0472">Membrane</keyword>
<evidence type="ECO:0000256" key="8">
    <source>
        <dbReference type="SAM" id="Phobius"/>
    </source>
</evidence>
<keyword evidence="4" id="KW-1003">Cell membrane</keyword>
<keyword evidence="10" id="KW-0966">Cell projection</keyword>
<sequence>MSKKDILTPIGITFGFIVIMLAILSSGGTEGAVSFIDVSSILIVIGGLIASMLIAFKMEQLKLIFKLFKATSLQNSKQLPELIALFSRLAERARREGILALENDLDGIDDPFIRKGLLLVVDGVEPEVINDILEAEIMAMEERHAKSRSLFEKAAEYAPSWGMIGTLIGLVLMLNQLSDPSTLGPSMAVALLTTLYGTVLANLVFTPMANKLEGKTEEEAFYKQIIIEGIIGVQSGQNPRILEEKLNAFLSNEDQEKQKEIQTSNIIGESINEA</sequence>
<organism evidence="10 11">
    <name type="scientific">Oceanobacillus caeni</name>
    <dbReference type="NCBI Taxonomy" id="405946"/>
    <lineage>
        <taxon>Bacteria</taxon>
        <taxon>Bacillati</taxon>
        <taxon>Bacillota</taxon>
        <taxon>Bacilli</taxon>
        <taxon>Bacillales</taxon>
        <taxon>Bacillaceae</taxon>
        <taxon>Oceanobacillus</taxon>
    </lineage>
</organism>
<evidence type="ECO:0000256" key="2">
    <source>
        <dbReference type="ARBA" id="ARBA00008038"/>
    </source>
</evidence>
<dbReference type="PANTHER" id="PTHR30433">
    <property type="entry name" value="CHEMOTAXIS PROTEIN MOTA"/>
    <property type="match status" value="1"/>
</dbReference>